<dbReference type="AlphaFoldDB" id="A0A0D7AYZ4"/>
<keyword evidence="3" id="KW-1185">Reference proteome</keyword>
<organism evidence="2 3">
    <name type="scientific">Cylindrobasidium torrendii FP15055 ss-10</name>
    <dbReference type="NCBI Taxonomy" id="1314674"/>
    <lineage>
        <taxon>Eukaryota</taxon>
        <taxon>Fungi</taxon>
        <taxon>Dikarya</taxon>
        <taxon>Basidiomycota</taxon>
        <taxon>Agaricomycotina</taxon>
        <taxon>Agaricomycetes</taxon>
        <taxon>Agaricomycetidae</taxon>
        <taxon>Agaricales</taxon>
        <taxon>Marasmiineae</taxon>
        <taxon>Physalacriaceae</taxon>
        <taxon>Cylindrobasidium</taxon>
    </lineage>
</organism>
<name>A0A0D7AYZ4_9AGAR</name>
<feature type="chain" id="PRO_5002316873" description="Metallothionein" evidence="1">
    <location>
        <begin position="20"/>
        <end position="61"/>
    </location>
</feature>
<feature type="signal peptide" evidence="1">
    <location>
        <begin position="1"/>
        <end position="19"/>
    </location>
</feature>
<dbReference type="Proteomes" id="UP000054007">
    <property type="component" value="Unassembled WGS sequence"/>
</dbReference>
<evidence type="ECO:0000313" key="2">
    <source>
        <dbReference type="EMBL" id="KIY62496.1"/>
    </source>
</evidence>
<dbReference type="EMBL" id="KN880778">
    <property type="protein sequence ID" value="KIY62496.1"/>
    <property type="molecule type" value="Genomic_DNA"/>
</dbReference>
<evidence type="ECO:0008006" key="4">
    <source>
        <dbReference type="Google" id="ProtNLM"/>
    </source>
</evidence>
<proteinExistence type="predicted"/>
<gene>
    <name evidence="2" type="ORF">CYLTODRAFT_426866</name>
</gene>
<reference evidence="2 3" key="1">
    <citation type="journal article" date="2015" name="Fungal Genet. Biol.">
        <title>Evolution of novel wood decay mechanisms in Agaricales revealed by the genome sequences of Fistulina hepatica and Cylindrobasidium torrendii.</title>
        <authorList>
            <person name="Floudas D."/>
            <person name="Held B.W."/>
            <person name="Riley R."/>
            <person name="Nagy L.G."/>
            <person name="Koehler G."/>
            <person name="Ransdell A.S."/>
            <person name="Younus H."/>
            <person name="Chow J."/>
            <person name="Chiniquy J."/>
            <person name="Lipzen A."/>
            <person name="Tritt A."/>
            <person name="Sun H."/>
            <person name="Haridas S."/>
            <person name="LaButti K."/>
            <person name="Ohm R.A."/>
            <person name="Kues U."/>
            <person name="Blanchette R.A."/>
            <person name="Grigoriev I.V."/>
            <person name="Minto R.E."/>
            <person name="Hibbett D.S."/>
        </authorList>
    </citation>
    <scope>NUCLEOTIDE SEQUENCE [LARGE SCALE GENOMIC DNA]</scope>
    <source>
        <strain evidence="2 3">FP15055 ss-10</strain>
    </source>
</reference>
<protein>
    <recommendedName>
        <fullName evidence="4">Metallothionein</fullName>
    </recommendedName>
</protein>
<accession>A0A0D7AYZ4</accession>
<sequence>MNFFAIFTILAMAVASASASALDGKSFETTGELTERGCVCSGGCHGGAICCQDPCGCGFNC</sequence>
<evidence type="ECO:0000313" key="3">
    <source>
        <dbReference type="Proteomes" id="UP000054007"/>
    </source>
</evidence>
<evidence type="ECO:0000256" key="1">
    <source>
        <dbReference type="SAM" id="SignalP"/>
    </source>
</evidence>
<keyword evidence="1" id="KW-0732">Signal</keyword>